<sequence>MSVLLWILFGLIVGVIAKLLTPGRDPGGFVVTALLGIAGALLGGFIGRALGLYPSYQSSGGFFMSILGAVILLAIYNATLGRRATRP</sequence>
<proteinExistence type="inferred from homology"/>
<keyword evidence="4 7" id="KW-0812">Transmembrane</keyword>
<keyword evidence="5 7" id="KW-1133">Transmembrane helix</keyword>
<protein>
    <submittedName>
        <fullName evidence="8">Transglycosylase</fullName>
    </submittedName>
</protein>
<dbReference type="Proteomes" id="UP000075515">
    <property type="component" value="Unassembled WGS sequence"/>
</dbReference>
<dbReference type="Pfam" id="PF04226">
    <property type="entry name" value="Transgly_assoc"/>
    <property type="match status" value="1"/>
</dbReference>
<evidence type="ECO:0000313" key="9">
    <source>
        <dbReference type="Proteomes" id="UP000075515"/>
    </source>
</evidence>
<dbReference type="AlphaFoldDB" id="A0A150TI94"/>
<feature type="transmembrane region" description="Helical" evidence="7">
    <location>
        <begin position="27"/>
        <end position="50"/>
    </location>
</feature>
<evidence type="ECO:0000256" key="5">
    <source>
        <dbReference type="ARBA" id="ARBA00022989"/>
    </source>
</evidence>
<reference evidence="8 9" key="1">
    <citation type="submission" date="2014-02" db="EMBL/GenBank/DDBJ databases">
        <title>The small core and large imbalanced accessory genome model reveals a collaborative survival strategy of Sorangium cellulosum strains in nature.</title>
        <authorList>
            <person name="Han K."/>
            <person name="Peng R."/>
            <person name="Blom J."/>
            <person name="Li Y.-Z."/>
        </authorList>
    </citation>
    <scope>NUCLEOTIDE SEQUENCE [LARGE SCALE GENOMIC DNA]</scope>
    <source>
        <strain evidence="8 9">So0149</strain>
    </source>
</reference>
<organism evidence="8 9">
    <name type="scientific">Sorangium cellulosum</name>
    <name type="common">Polyangium cellulosum</name>
    <dbReference type="NCBI Taxonomy" id="56"/>
    <lineage>
        <taxon>Bacteria</taxon>
        <taxon>Pseudomonadati</taxon>
        <taxon>Myxococcota</taxon>
        <taxon>Polyangia</taxon>
        <taxon>Polyangiales</taxon>
        <taxon>Polyangiaceae</taxon>
        <taxon>Sorangium</taxon>
    </lineage>
</organism>
<evidence type="ECO:0000256" key="4">
    <source>
        <dbReference type="ARBA" id="ARBA00022692"/>
    </source>
</evidence>
<dbReference type="EMBL" id="JEMC01000047">
    <property type="protein sequence ID" value="KYG04188.1"/>
    <property type="molecule type" value="Genomic_DNA"/>
</dbReference>
<dbReference type="PANTHER" id="PTHR33884:SF3">
    <property type="entry name" value="UPF0410 PROTEIN YMGE"/>
    <property type="match status" value="1"/>
</dbReference>
<dbReference type="PANTHER" id="PTHR33884">
    <property type="entry name" value="UPF0410 PROTEIN YMGE"/>
    <property type="match status" value="1"/>
</dbReference>
<comment type="subcellular location">
    <subcellularLocation>
        <location evidence="1">Cell membrane</location>
        <topology evidence="1">Multi-pass membrane protein</topology>
    </subcellularLocation>
</comment>
<evidence type="ECO:0000256" key="6">
    <source>
        <dbReference type="ARBA" id="ARBA00023136"/>
    </source>
</evidence>
<comment type="caution">
    <text evidence="8">The sequence shown here is derived from an EMBL/GenBank/DDBJ whole genome shotgun (WGS) entry which is preliminary data.</text>
</comment>
<evidence type="ECO:0000256" key="2">
    <source>
        <dbReference type="ARBA" id="ARBA00011006"/>
    </source>
</evidence>
<gene>
    <name evidence="8" type="ORF">BE18_47635</name>
</gene>
<name>A0A150TI94_SORCE</name>
<evidence type="ECO:0000313" key="8">
    <source>
        <dbReference type="EMBL" id="KYG04188.1"/>
    </source>
</evidence>
<keyword evidence="6 7" id="KW-0472">Membrane</keyword>
<dbReference type="InterPro" id="IPR007341">
    <property type="entry name" value="Transgly_assoc"/>
</dbReference>
<evidence type="ECO:0000256" key="7">
    <source>
        <dbReference type="SAM" id="Phobius"/>
    </source>
</evidence>
<evidence type="ECO:0000256" key="1">
    <source>
        <dbReference type="ARBA" id="ARBA00004651"/>
    </source>
</evidence>
<keyword evidence="3" id="KW-1003">Cell membrane</keyword>
<feature type="transmembrane region" description="Helical" evidence="7">
    <location>
        <begin position="62"/>
        <end position="80"/>
    </location>
</feature>
<evidence type="ECO:0000256" key="3">
    <source>
        <dbReference type="ARBA" id="ARBA00022475"/>
    </source>
</evidence>
<accession>A0A150TI94</accession>
<dbReference type="GO" id="GO:0005886">
    <property type="term" value="C:plasma membrane"/>
    <property type="evidence" value="ECO:0007669"/>
    <property type="project" value="UniProtKB-SubCell"/>
</dbReference>
<comment type="similarity">
    <text evidence="2">Belongs to the UPF0410 family.</text>
</comment>